<reference evidence="4 5" key="1">
    <citation type="submission" date="2011-01" db="EMBL/GenBank/DDBJ databases">
        <title>Whole genome sequence of Tetragenococcus halophilus NBRC 12172.</title>
        <authorList>
            <person name="Nakazawa H."/>
            <person name="Omata S."/>
            <person name="Koga C."/>
            <person name="Watanabe Y."/>
            <person name="Katano Y."/>
            <person name="Ito N."/>
            <person name="Tsukatani N."/>
            <person name="Ankai A."/>
            <person name="Oguchi A."/>
            <person name="Fukui S."/>
            <person name="Yashiro I."/>
            <person name="Kamata S."/>
            <person name="Hashimoto Y."/>
            <person name="Yamazaki J."/>
            <person name="Taguchi H."/>
            <person name="Tanaka A."/>
            <person name="Koyama T."/>
            <person name="Ichige A."/>
            <person name="Hanya Y."/>
            <person name="Tanikawa S."/>
            <person name="Yamazaki S."/>
            <person name="Fujita N."/>
        </authorList>
    </citation>
    <scope>NUCLEOTIDE SEQUENCE [LARGE SCALE GENOMIC DNA]</scope>
    <source>
        <strain evidence="5">DSM 20338 / JCM 20259 / NCIMB 9735 / NBRC 12172</strain>
    </source>
</reference>
<dbReference type="GeneID" id="64055077"/>
<dbReference type="Pfam" id="PF00440">
    <property type="entry name" value="TetR_N"/>
    <property type="match status" value="1"/>
</dbReference>
<dbReference type="InterPro" id="IPR050624">
    <property type="entry name" value="HTH-type_Tx_Regulator"/>
</dbReference>
<name>A0AAN1SJE2_TETHN</name>
<dbReference type="Gene3D" id="1.10.357.10">
    <property type="entry name" value="Tetracycline Repressor, domain 2"/>
    <property type="match status" value="1"/>
</dbReference>
<feature type="domain" description="HTH tetR-type" evidence="3">
    <location>
        <begin position="3"/>
        <end position="63"/>
    </location>
</feature>
<proteinExistence type="predicted"/>
<dbReference type="PANTHER" id="PTHR43479:SF11">
    <property type="entry name" value="ACREF_ENVCD OPERON REPRESSOR-RELATED"/>
    <property type="match status" value="1"/>
</dbReference>
<dbReference type="GO" id="GO:0003677">
    <property type="term" value="F:DNA binding"/>
    <property type="evidence" value="ECO:0007669"/>
    <property type="project" value="UniProtKB-UniRule"/>
</dbReference>
<dbReference type="RefSeq" id="WP_014125751.1">
    <property type="nucleotide sequence ID" value="NC_016052.1"/>
</dbReference>
<dbReference type="InterPro" id="IPR009057">
    <property type="entry name" value="Homeodomain-like_sf"/>
</dbReference>
<dbReference type="SUPFAM" id="SSF46689">
    <property type="entry name" value="Homeodomain-like"/>
    <property type="match status" value="1"/>
</dbReference>
<dbReference type="KEGG" id="thl:TEH_23990"/>
<evidence type="ECO:0000313" key="5">
    <source>
        <dbReference type="Proteomes" id="UP000002663"/>
    </source>
</evidence>
<organism evidence="4 5">
    <name type="scientific">Tetragenococcus halophilus (strain DSM 20338 / JCM 20259 / NCIMB 9735 / NBRC 12172)</name>
    <name type="common">Pediococcus halophilus</name>
    <dbReference type="NCBI Taxonomy" id="945021"/>
    <lineage>
        <taxon>Bacteria</taxon>
        <taxon>Bacillati</taxon>
        <taxon>Bacillota</taxon>
        <taxon>Bacilli</taxon>
        <taxon>Lactobacillales</taxon>
        <taxon>Enterococcaceae</taxon>
        <taxon>Tetragenococcus</taxon>
    </lineage>
</organism>
<dbReference type="EMBL" id="AP012046">
    <property type="protein sequence ID" value="BAK95726.1"/>
    <property type="molecule type" value="Genomic_DNA"/>
</dbReference>
<dbReference type="PANTHER" id="PTHR43479">
    <property type="entry name" value="ACREF/ENVCD OPERON REPRESSOR-RELATED"/>
    <property type="match status" value="1"/>
</dbReference>
<dbReference type="SUPFAM" id="SSF48498">
    <property type="entry name" value="Tetracyclin repressor-like, C-terminal domain"/>
    <property type="match status" value="1"/>
</dbReference>
<protein>
    <submittedName>
        <fullName evidence="4">TetR family transcriptional regulator</fullName>
    </submittedName>
</protein>
<sequence>MQIDKEQTLFAAARELFLEQGFKKTNIAAITKQANVAVGTFYKYYSSKEEIFYEVYQAENEAAKYKIVSQIDTRQPPKEIIKQFITTIIQTSKQNPILAEWYRNSEVSQLITNHDKNKNAWQDSLVYSFLIENIERWQASGEFRQDIDRKTTLALFNALVVVDNHKEEIRTNNYPQVLEILADMIVDGLSANK</sequence>
<keyword evidence="1 2" id="KW-0238">DNA-binding</keyword>
<feature type="DNA-binding region" description="H-T-H motif" evidence="2">
    <location>
        <begin position="26"/>
        <end position="45"/>
    </location>
</feature>
<evidence type="ECO:0000256" key="2">
    <source>
        <dbReference type="PROSITE-ProRule" id="PRU00335"/>
    </source>
</evidence>
<dbReference type="Gene3D" id="1.10.10.60">
    <property type="entry name" value="Homeodomain-like"/>
    <property type="match status" value="1"/>
</dbReference>
<evidence type="ECO:0000313" key="4">
    <source>
        <dbReference type="EMBL" id="BAK95726.1"/>
    </source>
</evidence>
<dbReference type="PROSITE" id="PS50977">
    <property type="entry name" value="HTH_TETR_2"/>
    <property type="match status" value="1"/>
</dbReference>
<evidence type="ECO:0000256" key="1">
    <source>
        <dbReference type="ARBA" id="ARBA00023125"/>
    </source>
</evidence>
<dbReference type="InterPro" id="IPR036271">
    <property type="entry name" value="Tet_transcr_reg_TetR-rel_C_sf"/>
</dbReference>
<accession>A0AAN1SJE2</accession>
<dbReference type="AlphaFoldDB" id="A0AAN1SJE2"/>
<dbReference type="Proteomes" id="UP000002663">
    <property type="component" value="Chromosome"/>
</dbReference>
<evidence type="ECO:0000259" key="3">
    <source>
        <dbReference type="PROSITE" id="PS50977"/>
    </source>
</evidence>
<gene>
    <name evidence="4" type="ordered locus">TEH_23990</name>
</gene>
<dbReference type="InterPro" id="IPR001647">
    <property type="entry name" value="HTH_TetR"/>
</dbReference>
<dbReference type="PRINTS" id="PR00455">
    <property type="entry name" value="HTHTETR"/>
</dbReference>